<protein>
    <submittedName>
        <fullName evidence="3">Type II toxin-antitoxin system RelE/ParE family toxin</fullName>
    </submittedName>
</protein>
<evidence type="ECO:0000313" key="2">
    <source>
        <dbReference type="EMBL" id="KJF38348.1"/>
    </source>
</evidence>
<dbReference type="InterPro" id="IPR035093">
    <property type="entry name" value="RelE/ParE_toxin_dom_sf"/>
</dbReference>
<dbReference type="Proteomes" id="UP000032483">
    <property type="component" value="Unassembled WGS sequence"/>
</dbReference>
<proteinExistence type="predicted"/>
<organism evidence="2 4">
    <name type="scientific">Ruthenibacterium lactatiformans</name>
    <dbReference type="NCBI Taxonomy" id="1550024"/>
    <lineage>
        <taxon>Bacteria</taxon>
        <taxon>Bacillati</taxon>
        <taxon>Bacillota</taxon>
        <taxon>Clostridia</taxon>
        <taxon>Eubacteriales</taxon>
        <taxon>Oscillospiraceae</taxon>
        <taxon>Ruthenibacterium</taxon>
    </lineage>
</organism>
<dbReference type="Gene3D" id="3.30.2310.20">
    <property type="entry name" value="RelE-like"/>
    <property type="match status" value="1"/>
</dbReference>
<reference evidence="3 5" key="2">
    <citation type="submission" date="2019-08" db="EMBL/GenBank/DDBJ databases">
        <title>In-depth cultivation of the pig gut microbiome towards novel bacterial diversity and tailored functional studies.</title>
        <authorList>
            <person name="Wylensek D."/>
            <person name="Hitch T.C.A."/>
            <person name="Clavel T."/>
        </authorList>
    </citation>
    <scope>NUCLEOTIDE SEQUENCE [LARGE SCALE GENOMIC DNA]</scope>
    <source>
        <strain evidence="3 5">WCA3-601-WT-6J</strain>
    </source>
</reference>
<dbReference type="EMBL" id="VUNJ01000021">
    <property type="protein sequence ID" value="MST93194.1"/>
    <property type="molecule type" value="Genomic_DNA"/>
</dbReference>
<evidence type="ECO:0000256" key="1">
    <source>
        <dbReference type="ARBA" id="ARBA00022649"/>
    </source>
</evidence>
<dbReference type="RefSeq" id="WP_009322986.1">
    <property type="nucleotide sequence ID" value="NZ_CATXDA010000002.1"/>
</dbReference>
<dbReference type="InterPro" id="IPR007712">
    <property type="entry name" value="RelE/ParE_toxin"/>
</dbReference>
<keyword evidence="4" id="KW-1185">Reference proteome</keyword>
<evidence type="ECO:0000313" key="3">
    <source>
        <dbReference type="EMBL" id="MST93194.1"/>
    </source>
</evidence>
<keyword evidence="1" id="KW-1277">Toxin-antitoxin system</keyword>
<dbReference type="Proteomes" id="UP000431913">
    <property type="component" value="Unassembled WGS sequence"/>
</dbReference>
<dbReference type="EMBL" id="JXXK01000049">
    <property type="protein sequence ID" value="KJF38348.1"/>
    <property type="molecule type" value="Genomic_DNA"/>
</dbReference>
<dbReference type="Pfam" id="PF05016">
    <property type="entry name" value="ParE_toxin"/>
    <property type="match status" value="1"/>
</dbReference>
<sequence length="102" mass="11635">MKIVYKHQAVLDIRQTQEYIAETLGNKRAAQKLVASILKAISLLEENPMMGVSMGAKFEIKTSIRFFIVAKHLVFYEISEDNMLSILRVLDGRQDYLAILFG</sequence>
<dbReference type="GeneID" id="42858544"/>
<evidence type="ECO:0000313" key="5">
    <source>
        <dbReference type="Proteomes" id="UP000431913"/>
    </source>
</evidence>
<comment type="caution">
    <text evidence="2">The sequence shown here is derived from an EMBL/GenBank/DDBJ whole genome shotgun (WGS) entry which is preliminary data.</text>
</comment>
<evidence type="ECO:0000313" key="4">
    <source>
        <dbReference type="Proteomes" id="UP000032483"/>
    </source>
</evidence>
<gene>
    <name evidence="3" type="ORF">FYJ76_14860</name>
    <name evidence="2" type="ORF">TQ39_18590</name>
</gene>
<reference evidence="2" key="1">
    <citation type="submission" date="2015-02" db="EMBL/GenBank/DDBJ databases">
        <title>A novel member of the family Ruminococcaceae isolated from human feces.</title>
        <authorList>
            <person name="Shkoporov A.N."/>
            <person name="Chaplin A.V."/>
            <person name="Motuzova O.V."/>
            <person name="Kafarskaia L.I."/>
            <person name="Khokhlova E.V."/>
            <person name="Efimov B.A."/>
        </authorList>
    </citation>
    <scope>NUCLEOTIDE SEQUENCE [LARGE SCALE GENOMIC DNA]</scope>
    <source>
        <strain evidence="2">585-1</strain>
    </source>
</reference>
<name>A0A0D8IXU6_9FIRM</name>
<dbReference type="AlphaFoldDB" id="A0A0D8IXU6"/>
<accession>A0A0D8IXU6</accession>